<evidence type="ECO:0000313" key="1">
    <source>
        <dbReference type="EMBL" id="QEC54574.1"/>
    </source>
</evidence>
<dbReference type="KEGG" id="fgg:FSB75_01220"/>
<organism evidence="1 2">
    <name type="scientific">Flavisolibacter ginsenosidimutans</name>
    <dbReference type="NCBI Taxonomy" id="661481"/>
    <lineage>
        <taxon>Bacteria</taxon>
        <taxon>Pseudomonadati</taxon>
        <taxon>Bacteroidota</taxon>
        <taxon>Chitinophagia</taxon>
        <taxon>Chitinophagales</taxon>
        <taxon>Chitinophagaceae</taxon>
        <taxon>Flavisolibacter</taxon>
    </lineage>
</organism>
<dbReference type="RefSeq" id="WP_146781629.1">
    <property type="nucleotide sequence ID" value="NZ_BAABIO010000006.1"/>
</dbReference>
<accession>A0A5B8UDD3</accession>
<gene>
    <name evidence="1" type="ORF">FSB75_01220</name>
</gene>
<name>A0A5B8UDD3_9BACT</name>
<evidence type="ECO:0000313" key="2">
    <source>
        <dbReference type="Proteomes" id="UP000321204"/>
    </source>
</evidence>
<dbReference type="AlphaFoldDB" id="A0A5B8UDD3"/>
<dbReference type="EMBL" id="CP042433">
    <property type="protein sequence ID" value="QEC54574.1"/>
    <property type="molecule type" value="Genomic_DNA"/>
</dbReference>
<protein>
    <submittedName>
        <fullName evidence="1">Uncharacterized protein</fullName>
    </submittedName>
</protein>
<dbReference type="Proteomes" id="UP000321204">
    <property type="component" value="Chromosome"/>
</dbReference>
<reference evidence="1 2" key="1">
    <citation type="journal article" date="2015" name="Int. J. Syst. Evol. Microbiol.">
        <title>Flavisolibacter ginsenosidimutans sp. nov., with ginsenoside-converting activity isolated from soil used for cultivating ginseng.</title>
        <authorList>
            <person name="Zhao Y."/>
            <person name="Liu Q."/>
            <person name="Kang M.S."/>
            <person name="Jin F."/>
            <person name="Yu H."/>
            <person name="Im W.T."/>
        </authorList>
    </citation>
    <scope>NUCLEOTIDE SEQUENCE [LARGE SCALE GENOMIC DNA]</scope>
    <source>
        <strain evidence="1 2">Gsoil 636</strain>
    </source>
</reference>
<dbReference type="PROSITE" id="PS51257">
    <property type="entry name" value="PROKAR_LIPOPROTEIN"/>
    <property type="match status" value="1"/>
</dbReference>
<proteinExistence type="predicted"/>
<keyword evidence="2" id="KW-1185">Reference proteome</keyword>
<sequence>MEKYSLLVIAFTIVFASCKSKAENDAVQTANEIQATVKQNTPGTVPTTSEGFMMKAKINGKDWEATAMMPPERPSRIIGYDNNDYISFPYDRRDMVVGEKTKLGENHAGVDVFMMDNIWGAKKGEMEITKVDEKSAEGKFSFTATGLDSDKTLEVTDGFFRILFK</sequence>
<dbReference type="OrthoDB" id="1494377at2"/>